<dbReference type="SUPFAM" id="SSF118310">
    <property type="entry name" value="AN1-like Zinc finger"/>
    <property type="match status" value="1"/>
</dbReference>
<feature type="transmembrane region" description="Helical" evidence="10">
    <location>
        <begin position="1145"/>
        <end position="1163"/>
    </location>
</feature>
<name>A0A0V1HQJ0_9BILA</name>
<keyword evidence="5 8" id="KW-0406">Ion transport</keyword>
<evidence type="ECO:0000256" key="5">
    <source>
        <dbReference type="ARBA" id="ARBA00023065"/>
    </source>
</evidence>
<dbReference type="GO" id="GO:0022841">
    <property type="term" value="F:potassium ion leak channel activity"/>
    <property type="evidence" value="ECO:0007669"/>
    <property type="project" value="TreeGrafter"/>
</dbReference>
<dbReference type="SUPFAM" id="SSF54236">
    <property type="entry name" value="Ubiquitin-like"/>
    <property type="match status" value="1"/>
</dbReference>
<dbReference type="PROSITE" id="PS50202">
    <property type="entry name" value="MSP"/>
    <property type="match status" value="1"/>
</dbReference>
<dbReference type="SUPFAM" id="SSF49354">
    <property type="entry name" value="PapD-like"/>
    <property type="match status" value="1"/>
</dbReference>
<keyword evidence="6 10" id="KW-0472">Membrane</keyword>
<dbReference type="Gene3D" id="1.10.287.70">
    <property type="match status" value="1"/>
</dbReference>
<feature type="transmembrane region" description="Helical" evidence="10">
    <location>
        <begin position="177"/>
        <end position="195"/>
    </location>
</feature>
<dbReference type="InterPro" id="IPR019954">
    <property type="entry name" value="Ubiquitin_CS"/>
</dbReference>
<feature type="transmembrane region" description="Helical" evidence="10">
    <location>
        <begin position="1119"/>
        <end position="1139"/>
    </location>
</feature>
<dbReference type="OrthoDB" id="756206at2759"/>
<evidence type="ECO:0000313" key="13">
    <source>
        <dbReference type="EMBL" id="KRZ12777.1"/>
    </source>
</evidence>
<dbReference type="SMART" id="SM00213">
    <property type="entry name" value="UBQ"/>
    <property type="match status" value="1"/>
</dbReference>
<dbReference type="InterPro" id="IPR008962">
    <property type="entry name" value="PapD-like_sf"/>
</dbReference>
<dbReference type="EMBL" id="JYDP01000037">
    <property type="protein sequence ID" value="KRZ12777.1"/>
    <property type="molecule type" value="Genomic_DNA"/>
</dbReference>
<feature type="compositionally biased region" description="Basic and acidic residues" evidence="9">
    <location>
        <begin position="420"/>
        <end position="429"/>
    </location>
</feature>
<feature type="transmembrane region" description="Helical" evidence="10">
    <location>
        <begin position="1175"/>
        <end position="1195"/>
    </location>
</feature>
<proteinExistence type="inferred from homology"/>
<organism evidence="13 14">
    <name type="scientific">Trichinella zimbabwensis</name>
    <dbReference type="NCBI Taxonomy" id="268475"/>
    <lineage>
        <taxon>Eukaryota</taxon>
        <taxon>Metazoa</taxon>
        <taxon>Ecdysozoa</taxon>
        <taxon>Nematoda</taxon>
        <taxon>Enoplea</taxon>
        <taxon>Dorylaimia</taxon>
        <taxon>Trichinellida</taxon>
        <taxon>Trichinellidae</taxon>
        <taxon>Trichinella</taxon>
    </lineage>
</organism>
<feature type="compositionally biased region" description="Polar residues" evidence="9">
    <location>
        <begin position="1414"/>
        <end position="1427"/>
    </location>
</feature>
<evidence type="ECO:0000313" key="14">
    <source>
        <dbReference type="Proteomes" id="UP000055024"/>
    </source>
</evidence>
<dbReference type="InterPro" id="IPR013783">
    <property type="entry name" value="Ig-like_fold"/>
</dbReference>
<evidence type="ECO:0000256" key="6">
    <source>
        <dbReference type="ARBA" id="ARBA00023136"/>
    </source>
</evidence>
<evidence type="ECO:0000256" key="2">
    <source>
        <dbReference type="ARBA" id="ARBA00022448"/>
    </source>
</evidence>
<feature type="region of interest" description="Disordered" evidence="9">
    <location>
        <begin position="1552"/>
        <end position="1597"/>
    </location>
</feature>
<evidence type="ECO:0000256" key="7">
    <source>
        <dbReference type="ARBA" id="ARBA00023303"/>
    </source>
</evidence>
<feature type="region of interest" description="Disordered" evidence="9">
    <location>
        <begin position="1414"/>
        <end position="1435"/>
    </location>
</feature>
<feature type="compositionally biased region" description="Polar residues" evidence="9">
    <location>
        <begin position="410"/>
        <end position="419"/>
    </location>
</feature>
<dbReference type="InterPro" id="IPR029071">
    <property type="entry name" value="Ubiquitin-like_domsf"/>
</dbReference>
<protein>
    <submittedName>
        <fullName evidence="13">TWiK family of potassium channels protein 18</fullName>
    </submittedName>
</protein>
<evidence type="ECO:0000259" key="11">
    <source>
        <dbReference type="PROSITE" id="PS50053"/>
    </source>
</evidence>
<feature type="compositionally biased region" description="Basic and acidic residues" evidence="9">
    <location>
        <begin position="714"/>
        <end position="730"/>
    </location>
</feature>
<dbReference type="Pfam" id="PF07885">
    <property type="entry name" value="Ion_trans_2"/>
    <property type="match status" value="2"/>
</dbReference>
<reference evidence="13 14" key="1">
    <citation type="submission" date="2015-01" db="EMBL/GenBank/DDBJ databases">
        <title>Evolution of Trichinella species and genotypes.</title>
        <authorList>
            <person name="Korhonen P.K."/>
            <person name="Edoardo P."/>
            <person name="Giuseppe L.R."/>
            <person name="Gasser R.B."/>
        </authorList>
    </citation>
    <scope>NUCLEOTIDE SEQUENCE [LARGE SCALE GENOMIC DNA]</scope>
    <source>
        <strain evidence="13">ISS1029</strain>
    </source>
</reference>
<dbReference type="Gene3D" id="2.60.40.10">
    <property type="entry name" value="Immunoglobulins"/>
    <property type="match status" value="1"/>
</dbReference>
<gene>
    <name evidence="13" type="primary">twk-18</name>
    <name evidence="13" type="ORF">T11_12424</name>
</gene>
<dbReference type="Gene3D" id="3.10.20.90">
    <property type="entry name" value="Phosphatidylinositol 3-kinase Catalytic Subunit, Chain A, domain 1"/>
    <property type="match status" value="1"/>
</dbReference>
<comment type="caution">
    <text evidence="13">The sequence shown here is derived from an EMBL/GenBank/DDBJ whole genome shotgun (WGS) entry which is preliminary data.</text>
</comment>
<evidence type="ECO:0000256" key="4">
    <source>
        <dbReference type="ARBA" id="ARBA00022989"/>
    </source>
</evidence>
<feature type="compositionally biased region" description="Basic residues" evidence="9">
    <location>
        <begin position="1574"/>
        <end position="1595"/>
    </location>
</feature>
<feature type="compositionally biased region" description="Basic residues" evidence="9">
    <location>
        <begin position="704"/>
        <end position="713"/>
    </location>
</feature>
<dbReference type="SUPFAM" id="SSF81324">
    <property type="entry name" value="Voltage-gated potassium channels"/>
    <property type="match status" value="1"/>
</dbReference>
<keyword evidence="4 10" id="KW-1133">Transmembrane helix</keyword>
<dbReference type="InterPro" id="IPR035896">
    <property type="entry name" value="AN1-like_Znf"/>
</dbReference>
<dbReference type="GO" id="GO:0005886">
    <property type="term" value="C:plasma membrane"/>
    <property type="evidence" value="ECO:0007669"/>
    <property type="project" value="TreeGrafter"/>
</dbReference>
<evidence type="ECO:0000256" key="1">
    <source>
        <dbReference type="ARBA" id="ARBA00004141"/>
    </source>
</evidence>
<dbReference type="GO" id="GO:0015271">
    <property type="term" value="F:outward rectifier potassium channel activity"/>
    <property type="evidence" value="ECO:0007669"/>
    <property type="project" value="TreeGrafter"/>
</dbReference>
<evidence type="ECO:0000256" key="10">
    <source>
        <dbReference type="SAM" id="Phobius"/>
    </source>
</evidence>
<evidence type="ECO:0000256" key="9">
    <source>
        <dbReference type="SAM" id="MobiDB-lite"/>
    </source>
</evidence>
<feature type="domain" description="MSP" evidence="12">
    <location>
        <begin position="7"/>
        <end position="144"/>
    </location>
</feature>
<keyword evidence="2 8" id="KW-0813">Transport</keyword>
<dbReference type="PANTHER" id="PTHR11003">
    <property type="entry name" value="POTASSIUM CHANNEL, SUBFAMILY K"/>
    <property type="match status" value="1"/>
</dbReference>
<dbReference type="Proteomes" id="UP000055024">
    <property type="component" value="Unassembled WGS sequence"/>
</dbReference>
<sequence>MEKNSEEIAIIPKGDLWLNCPCLRDQVTNMQIINTGNRPLAWQLSSNHDERYQFMPSRGSLLVNGSVKVCITVKAFPLEAEELELIDDEIIVHWVEDREQHAKFNPKLFDNANANLKQINTILPDWRLNERCVVECREMLLTRQTIRVNKRNSCHAFQRARPHRQPMMIKPKSSRPAPIVFLFICLFVFFLYFPFTTFAFTVESENHFHSQLTNALCLGTERGDADGRHGSILLNLNNQRAKQQIQTGSPTQPNNWRRYAREQPENENAFKSIAAKFVPAPQTTETTAYHSANQIQLVTVTSSVAISNSIGDHFNHLQKSLIIESLTGLRISLVMSSSDLIVNIKQRIADLQGVATASQCLIFNGQELNDLQTLDSAGILNGSFIRLVLRSRSGPMSIVAISRSPTANSALCTNTPKNGNTKEKSEVDKPEVTKRLMFKPGTFLEDEEDAPCSYLNSEHKKDSGRSTQDSTRTIERIRVLRSVMDRMRLQRMHKRTQAMTAAESVKPAFSWQGVNRPLYLRAALNPDDTSAKESSAGETEFEEGSEFFGIGEKLPSSRLPLRFKTGEGKRSYMNSGARFLRSNFSDGSLYSSCSENEQDSSQPSSTYFKLSKSTADRGDQVYYKSRGTAAYNRKCGRCCSDDGRCCEYNVELPRTSNYWVRTPNAVHKYTKDEADDLDDAASDPSDFSSDMVVAHVYRRCKVRRRVHSSKPSHKRAEEPTSEELLEHGNEESSGNSSNFIDCRLMVHLRTKALRSAASSGGKDSSPCDSSSDEMDSLYSERFLNGVCSALERSRLTPFRKYNTADGSVTASTSTGVSNVVRTRKLPQSSQSQQRCHMCGCRLTISSAAQCRCGKTLCGRHKSAKLHHCMDSRVVAEARHYPVDTQADRSSDSDLVPHKATLQPALRRISLSTLNGLPWPGKMTSLMQRMVRRLSCCACGKVEKRDQIALAPKSISIDIILITGIPAIATKQCGPELDTACSVYKGEHIHLDHSEAERYGNVACKTTIGRVMTVFYALIGIPLVLTRLHAFGQVLFVLMHWMTNRVLHWLFIIQAQIRIYHRNRLLVRRGACRRESAFAAFNSASSINRLMDPCSQVTIIQIEKPKKWKATRKSFREQRIPVWTALVFTIAWIFLCAGVFTLWERWTYFEAVYFFFISLSTIGLGDVVPDYPSYMIMNYGLVIIGLSLVTVCINLVQSHVELLYYNLLKRILKEYTKQLAKGNGKEDAHKGMQHMWHSNRLAKLLMPLLSKEKKEVILQRFTDAAEAHGIHLPDAFKELDPDSGLPTLFVPEAQQQQASDLMSGRRRSSDVPAVVLDMETDTELEPTDVLYDISYDPEFYGEVQALQRHVFVDATSQTGQTDMSSSCLTQTTPEEYRLERQMQTEQAQCRSMETVAVPGCEIGLLVQPQEMSHAVQTEPAQTCETESQTEPDEHQTDEIMQTSVVKLNHQATITELLEMIEEEIQTINRLQNEPVDQATETDRIRTRVRATQTRLFDRRRSAGTQYDSRLAEFFKSGIRLSSADASVQASPEVGEPAMRRSFSGSFAGVFSNARTPPQARLPWPTRSDAPLPRRSFSRPNRRHSTIPPPVRKRAHRSSVLLEQRAKQGLYWHPKDGKHAEPQLPVETLRQFWENCEDS</sequence>
<feature type="transmembrane region" description="Helical" evidence="10">
    <location>
        <begin position="1013"/>
        <end position="1037"/>
    </location>
</feature>
<feature type="domain" description="Ubiquitin-like" evidence="11">
    <location>
        <begin position="319"/>
        <end position="394"/>
    </location>
</feature>
<evidence type="ECO:0000256" key="3">
    <source>
        <dbReference type="ARBA" id="ARBA00022692"/>
    </source>
</evidence>
<comment type="subcellular location">
    <subcellularLocation>
        <location evidence="1">Membrane</location>
        <topology evidence="1">Multi-pass membrane protein</topology>
    </subcellularLocation>
</comment>
<dbReference type="PRINTS" id="PR01333">
    <property type="entry name" value="2POREKCHANEL"/>
</dbReference>
<dbReference type="PROSITE" id="PS00299">
    <property type="entry name" value="UBIQUITIN_1"/>
    <property type="match status" value="1"/>
</dbReference>
<feature type="region of interest" description="Disordered" evidence="9">
    <location>
        <begin position="704"/>
        <end position="736"/>
    </location>
</feature>
<dbReference type="InterPro" id="IPR013099">
    <property type="entry name" value="K_chnl_dom"/>
</dbReference>
<keyword evidence="7 8" id="KW-0407">Ion channel</keyword>
<evidence type="ECO:0000259" key="12">
    <source>
        <dbReference type="PROSITE" id="PS50202"/>
    </source>
</evidence>
<dbReference type="InterPro" id="IPR000535">
    <property type="entry name" value="MSP_dom"/>
</dbReference>
<dbReference type="PROSITE" id="PS50053">
    <property type="entry name" value="UBIQUITIN_2"/>
    <property type="match status" value="1"/>
</dbReference>
<accession>A0A0V1HQJ0</accession>
<dbReference type="GO" id="GO:0030322">
    <property type="term" value="P:stabilization of membrane potential"/>
    <property type="evidence" value="ECO:0007669"/>
    <property type="project" value="TreeGrafter"/>
</dbReference>
<dbReference type="Pfam" id="PF00240">
    <property type="entry name" value="ubiquitin"/>
    <property type="match status" value="1"/>
</dbReference>
<dbReference type="InterPro" id="IPR003280">
    <property type="entry name" value="2pore_dom_K_chnl"/>
</dbReference>
<keyword evidence="14" id="KW-1185">Reference proteome</keyword>
<comment type="similarity">
    <text evidence="8">Belongs to the two pore domain potassium channel (TC 1.A.1.8) family.</text>
</comment>
<evidence type="ECO:0000256" key="8">
    <source>
        <dbReference type="RuleBase" id="RU003857"/>
    </source>
</evidence>
<dbReference type="Gene3D" id="4.10.1110.10">
    <property type="entry name" value="AN1-like Zinc finger"/>
    <property type="match status" value="1"/>
</dbReference>
<dbReference type="PANTHER" id="PTHR11003:SF335">
    <property type="entry name" value="POTASSIUM CHANNEL DOMAIN-CONTAINING PROTEIN"/>
    <property type="match status" value="1"/>
</dbReference>
<feature type="region of interest" description="Disordered" evidence="9">
    <location>
        <begin position="410"/>
        <end position="429"/>
    </location>
</feature>
<dbReference type="InterPro" id="IPR000626">
    <property type="entry name" value="Ubiquitin-like_dom"/>
</dbReference>
<keyword evidence="3 8" id="KW-0812">Transmembrane</keyword>